<keyword evidence="3" id="KW-1185">Reference proteome</keyword>
<feature type="signal peptide" evidence="1">
    <location>
        <begin position="1"/>
        <end position="20"/>
    </location>
</feature>
<dbReference type="AlphaFoldDB" id="A0A2P4YVQ9"/>
<evidence type="ECO:0000313" key="2">
    <source>
        <dbReference type="EMBL" id="POM81890.1"/>
    </source>
</evidence>
<protein>
    <submittedName>
        <fullName evidence="2">Uncharacterized protein</fullName>
    </submittedName>
</protein>
<dbReference type="OrthoDB" id="111892at2759"/>
<evidence type="ECO:0000256" key="1">
    <source>
        <dbReference type="SAM" id="SignalP"/>
    </source>
</evidence>
<dbReference type="Proteomes" id="UP000237271">
    <property type="component" value="Unassembled WGS sequence"/>
</dbReference>
<evidence type="ECO:0000313" key="3">
    <source>
        <dbReference type="Proteomes" id="UP000237271"/>
    </source>
</evidence>
<organism evidence="2 3">
    <name type="scientific">Phytophthora palmivora</name>
    <dbReference type="NCBI Taxonomy" id="4796"/>
    <lineage>
        <taxon>Eukaryota</taxon>
        <taxon>Sar</taxon>
        <taxon>Stramenopiles</taxon>
        <taxon>Oomycota</taxon>
        <taxon>Peronosporomycetes</taxon>
        <taxon>Peronosporales</taxon>
        <taxon>Peronosporaceae</taxon>
        <taxon>Phytophthora</taxon>
    </lineage>
</organism>
<proteinExistence type="predicted"/>
<keyword evidence="1" id="KW-0732">Signal</keyword>
<accession>A0A2P4YVQ9</accession>
<reference evidence="2 3" key="1">
    <citation type="journal article" date="2017" name="Genome Biol. Evol.">
        <title>Phytophthora megakarya and P. palmivora, closely related causal agents of cacao black pod rot, underwent increases in genome sizes and gene numbers by different mechanisms.</title>
        <authorList>
            <person name="Ali S.S."/>
            <person name="Shao J."/>
            <person name="Lary D.J."/>
            <person name="Kronmiller B."/>
            <person name="Shen D."/>
            <person name="Strem M.D."/>
            <person name="Amoako-Attah I."/>
            <person name="Akrofi A.Y."/>
            <person name="Begoude B.A."/>
            <person name="Ten Hoopen G.M."/>
            <person name="Coulibaly K."/>
            <person name="Kebe B.I."/>
            <person name="Melnick R.L."/>
            <person name="Guiltinan M.J."/>
            <person name="Tyler B.M."/>
            <person name="Meinhardt L.W."/>
            <person name="Bailey B.A."/>
        </authorList>
    </citation>
    <scope>NUCLEOTIDE SEQUENCE [LARGE SCALE GENOMIC DNA]</scope>
    <source>
        <strain evidence="3">sbr112.9</strain>
    </source>
</reference>
<gene>
    <name evidence="2" type="ORF">PHPALM_84</name>
</gene>
<sequence>MVSTSRVFALLLLPSPSARIFQQVTMSATTATAITTKLKQFNGTGFPAWGVQDKLALEMKWLWSDVPEEPLPQDGITADPKGSRHMLRRLRLERPGGTLAAGVYLLEHPLVMLRSLLLSYNVKCSAGVGAAKREYMGLYLDDGDSMVEHIKTTKRVIDEVQDHV</sequence>
<name>A0A2P4YVQ9_9STRA</name>
<feature type="chain" id="PRO_5015163662" evidence="1">
    <location>
        <begin position="21"/>
        <end position="164"/>
    </location>
</feature>
<comment type="caution">
    <text evidence="2">The sequence shown here is derived from an EMBL/GenBank/DDBJ whole genome shotgun (WGS) entry which is preliminary data.</text>
</comment>
<dbReference type="EMBL" id="NCKW01000005">
    <property type="protein sequence ID" value="POM81890.1"/>
    <property type="molecule type" value="Genomic_DNA"/>
</dbReference>